<reference evidence="1" key="1">
    <citation type="submission" date="2018-02" db="EMBL/GenBank/DDBJ databases">
        <title>Rhizophora mucronata_Transcriptome.</title>
        <authorList>
            <person name="Meera S.P."/>
            <person name="Sreeshan A."/>
            <person name="Augustine A."/>
        </authorList>
    </citation>
    <scope>NUCLEOTIDE SEQUENCE</scope>
    <source>
        <tissue evidence="1">Leaf</tissue>
    </source>
</reference>
<evidence type="ECO:0000313" key="1">
    <source>
        <dbReference type="EMBL" id="MBX66803.1"/>
    </source>
</evidence>
<accession>A0A2P2QIH2</accession>
<proteinExistence type="predicted"/>
<name>A0A2P2QIH2_RHIMU</name>
<protein>
    <submittedName>
        <fullName evidence="1">Uncharacterized protein</fullName>
    </submittedName>
</protein>
<sequence length="43" mass="5157">MKEISFAGNWEIRTQFRNSFNQAKLSRPRMAFYANYFLQPHGC</sequence>
<dbReference type="EMBL" id="GGEC01086319">
    <property type="protein sequence ID" value="MBX66803.1"/>
    <property type="molecule type" value="Transcribed_RNA"/>
</dbReference>
<organism evidence="1">
    <name type="scientific">Rhizophora mucronata</name>
    <name type="common">Asiatic mangrove</name>
    <dbReference type="NCBI Taxonomy" id="61149"/>
    <lineage>
        <taxon>Eukaryota</taxon>
        <taxon>Viridiplantae</taxon>
        <taxon>Streptophyta</taxon>
        <taxon>Embryophyta</taxon>
        <taxon>Tracheophyta</taxon>
        <taxon>Spermatophyta</taxon>
        <taxon>Magnoliopsida</taxon>
        <taxon>eudicotyledons</taxon>
        <taxon>Gunneridae</taxon>
        <taxon>Pentapetalae</taxon>
        <taxon>rosids</taxon>
        <taxon>fabids</taxon>
        <taxon>Malpighiales</taxon>
        <taxon>Rhizophoraceae</taxon>
        <taxon>Rhizophora</taxon>
    </lineage>
</organism>
<dbReference type="AlphaFoldDB" id="A0A2P2QIH2"/>